<accession>A0ACC2V169</accession>
<evidence type="ECO:0000313" key="1">
    <source>
        <dbReference type="EMBL" id="KAJ9092757.1"/>
    </source>
</evidence>
<dbReference type="Proteomes" id="UP001241377">
    <property type="component" value="Unassembled WGS sequence"/>
</dbReference>
<dbReference type="EMBL" id="JASBWR010000131">
    <property type="protein sequence ID" value="KAJ9092757.1"/>
    <property type="molecule type" value="Genomic_DNA"/>
</dbReference>
<keyword evidence="2" id="KW-1185">Reference proteome</keyword>
<gene>
    <name evidence="1" type="ORF">QFC19_008611</name>
</gene>
<comment type="caution">
    <text evidence="1">The sequence shown here is derived from an EMBL/GenBank/DDBJ whole genome shotgun (WGS) entry which is preliminary data.</text>
</comment>
<organism evidence="1 2">
    <name type="scientific">Naganishia cerealis</name>
    <dbReference type="NCBI Taxonomy" id="610337"/>
    <lineage>
        <taxon>Eukaryota</taxon>
        <taxon>Fungi</taxon>
        <taxon>Dikarya</taxon>
        <taxon>Basidiomycota</taxon>
        <taxon>Agaricomycotina</taxon>
        <taxon>Tremellomycetes</taxon>
        <taxon>Filobasidiales</taxon>
        <taxon>Filobasidiaceae</taxon>
        <taxon>Naganishia</taxon>
    </lineage>
</organism>
<name>A0ACC2V169_9TREE</name>
<reference evidence="1" key="1">
    <citation type="submission" date="2023-04" db="EMBL/GenBank/DDBJ databases">
        <title>Draft Genome sequencing of Naganishia species isolated from polar environments using Oxford Nanopore Technology.</title>
        <authorList>
            <person name="Leo P."/>
            <person name="Venkateswaran K."/>
        </authorList>
    </citation>
    <scope>NUCLEOTIDE SEQUENCE</scope>
    <source>
        <strain evidence="1">MNA-CCFEE 5261</strain>
    </source>
</reference>
<protein>
    <submittedName>
        <fullName evidence="1">Uncharacterized protein</fullName>
    </submittedName>
</protein>
<evidence type="ECO:0000313" key="2">
    <source>
        <dbReference type="Proteomes" id="UP001241377"/>
    </source>
</evidence>
<sequence length="181" mass="20559">MCAVCILNATNYYQPKQKSVMEIAWGRKRALNKVQKFGSYGWIRAEKRAKSDWTVPKAVKGRLLGWHPGGDGYIMLPEGSETSTVSSDVVFIKDNEGTHNYHPISTPNNDIQPTSGSPAVNHPISNTEEPNQPIPKDASNNLNITREITAALMRQVRFVESSYLIQRRTRKRKRLHRCKRI</sequence>
<proteinExistence type="predicted"/>